<keyword evidence="5" id="KW-1185">Reference proteome</keyword>
<evidence type="ECO:0000313" key="4">
    <source>
        <dbReference type="EMBL" id="KAF2486367.1"/>
    </source>
</evidence>
<sequence>MRSAFWILAIASTPACALWKDPEGWKAFHDGRDLHHFVTRPELKAPRYMVVKHHPEAIADGYWFVTPYTRLGLPPSTEQKDYIPCMNGAHIYDGDGNLVWSGACKYDNRIIFNFRPVHINGTDLLTFYLPGEEHGFNLSPADRMPTGVLMDDHYEEVSRIGAKDYLMDGHEFNFMPDGRSVLLTTLKGLDTDASMIGQKTRKVMNTGFQEIELNTGDLRFDWDPISHGILLNESCDTTGIANHGKDTGSWDFFHINAADKFANGDYLISARHMSTLYRVSKVDGHVIWRLGGCHNTSDFLLEEGLPFFWQHHSRIRFENTTHIILSVFDNASEDKDRGEPFGQNPPIGKIIILDTASTPMTAKMLRRFDRPDYGQTAALGSVSLLGDKPPETANVFIDWAFEGYISEYDYKDGLNRLIMEARFVSDRKRSYRAYKFPFKAAPTEPPVLTILPLGIGQDKIATAFYVSWNGATEVRSWAFYSGDSPNVASMRKLATVKKRGFETQWVIPTLVRYAYAVALDADGQPLGESVVTSITPAASDEKYTLPYPALQGMSLDRTPADRLVPPVHNKHKSAGEDSSVAQEKEAAKPLLPPPTLQLSEAQHAGMLAPDAAKEQVLPSLSERALAVANFATLVVDAFALLGLCLTVRGLLQRFHYRHRLASLASVSSETPLLTED</sequence>
<keyword evidence="2" id="KW-0812">Transmembrane</keyword>
<dbReference type="AlphaFoldDB" id="A0A6A6Q4N8"/>
<dbReference type="Proteomes" id="UP000799767">
    <property type="component" value="Unassembled WGS sequence"/>
</dbReference>
<reference evidence="4" key="1">
    <citation type="journal article" date="2020" name="Stud. Mycol.">
        <title>101 Dothideomycetes genomes: a test case for predicting lifestyles and emergence of pathogens.</title>
        <authorList>
            <person name="Haridas S."/>
            <person name="Albert R."/>
            <person name="Binder M."/>
            <person name="Bloem J."/>
            <person name="Labutti K."/>
            <person name="Salamov A."/>
            <person name="Andreopoulos B."/>
            <person name="Baker S."/>
            <person name="Barry K."/>
            <person name="Bills G."/>
            <person name="Bluhm B."/>
            <person name="Cannon C."/>
            <person name="Castanera R."/>
            <person name="Culley D."/>
            <person name="Daum C."/>
            <person name="Ezra D."/>
            <person name="Gonzalez J."/>
            <person name="Henrissat B."/>
            <person name="Kuo A."/>
            <person name="Liang C."/>
            <person name="Lipzen A."/>
            <person name="Lutzoni F."/>
            <person name="Magnuson J."/>
            <person name="Mondo S."/>
            <person name="Nolan M."/>
            <person name="Ohm R."/>
            <person name="Pangilinan J."/>
            <person name="Park H.-J."/>
            <person name="Ramirez L."/>
            <person name="Alfaro M."/>
            <person name="Sun H."/>
            <person name="Tritt A."/>
            <person name="Yoshinaga Y."/>
            <person name="Zwiers L.-H."/>
            <person name="Turgeon B."/>
            <person name="Goodwin S."/>
            <person name="Spatafora J."/>
            <person name="Crous P."/>
            <person name="Grigoriev I."/>
        </authorList>
    </citation>
    <scope>NUCLEOTIDE SEQUENCE</scope>
    <source>
        <strain evidence="4">CBS 113389</strain>
    </source>
</reference>
<evidence type="ECO:0000256" key="1">
    <source>
        <dbReference type="SAM" id="MobiDB-lite"/>
    </source>
</evidence>
<dbReference type="InterPro" id="IPR039535">
    <property type="entry name" value="ASST-like"/>
</dbReference>
<name>A0A6A6Q4N8_9PEZI</name>
<feature type="chain" id="PRO_5025568716" evidence="3">
    <location>
        <begin position="20"/>
        <end position="676"/>
    </location>
</feature>
<gene>
    <name evidence="4" type="ORF">BDY17DRAFT_76691</name>
</gene>
<dbReference type="GeneID" id="54479688"/>
<feature type="region of interest" description="Disordered" evidence="1">
    <location>
        <begin position="560"/>
        <end position="593"/>
    </location>
</feature>
<keyword evidence="2" id="KW-0472">Membrane</keyword>
<evidence type="ECO:0000256" key="2">
    <source>
        <dbReference type="SAM" id="Phobius"/>
    </source>
</evidence>
<proteinExistence type="predicted"/>
<keyword evidence="3" id="KW-0732">Signal</keyword>
<evidence type="ECO:0000256" key="3">
    <source>
        <dbReference type="SAM" id="SignalP"/>
    </source>
</evidence>
<keyword evidence="2" id="KW-1133">Transmembrane helix</keyword>
<dbReference type="OrthoDB" id="5427350at2759"/>
<dbReference type="PANTHER" id="PTHR35340:SF8">
    <property type="entry name" value="ASST-DOMAIN-CONTAINING PROTEIN"/>
    <property type="match status" value="1"/>
</dbReference>
<evidence type="ECO:0000313" key="5">
    <source>
        <dbReference type="Proteomes" id="UP000799767"/>
    </source>
</evidence>
<organism evidence="4 5">
    <name type="scientific">Neohortaea acidophila</name>
    <dbReference type="NCBI Taxonomy" id="245834"/>
    <lineage>
        <taxon>Eukaryota</taxon>
        <taxon>Fungi</taxon>
        <taxon>Dikarya</taxon>
        <taxon>Ascomycota</taxon>
        <taxon>Pezizomycotina</taxon>
        <taxon>Dothideomycetes</taxon>
        <taxon>Dothideomycetidae</taxon>
        <taxon>Mycosphaerellales</taxon>
        <taxon>Teratosphaeriaceae</taxon>
        <taxon>Neohortaea</taxon>
    </lineage>
</organism>
<feature type="transmembrane region" description="Helical" evidence="2">
    <location>
        <begin position="630"/>
        <end position="651"/>
    </location>
</feature>
<feature type="signal peptide" evidence="3">
    <location>
        <begin position="1"/>
        <end position="19"/>
    </location>
</feature>
<dbReference type="PANTHER" id="PTHR35340">
    <property type="entry name" value="PQQ ENZYME REPEAT PROTEIN-RELATED"/>
    <property type="match status" value="1"/>
</dbReference>
<accession>A0A6A6Q4N8</accession>
<protein>
    <submittedName>
        <fullName evidence="4">ASST-domain-containing protein</fullName>
    </submittedName>
</protein>
<dbReference type="Pfam" id="PF14269">
    <property type="entry name" value="Arylsulfotran_2"/>
    <property type="match status" value="1"/>
</dbReference>
<dbReference type="InterPro" id="IPR053143">
    <property type="entry name" value="Arylsulfate_ST"/>
</dbReference>
<dbReference type="EMBL" id="MU001632">
    <property type="protein sequence ID" value="KAF2486367.1"/>
    <property type="molecule type" value="Genomic_DNA"/>
</dbReference>
<dbReference type="RefSeq" id="XP_033592936.1">
    <property type="nucleotide sequence ID" value="XM_033738686.1"/>
</dbReference>